<reference evidence="2 3" key="1">
    <citation type="submission" date="2013-08" db="EMBL/GenBank/DDBJ databases">
        <authorList>
            <person name="Weinstock G."/>
            <person name="Sodergren E."/>
            <person name="Wylie T."/>
            <person name="Fulton L."/>
            <person name="Fulton R."/>
            <person name="Fronick C."/>
            <person name="O'Laughlin M."/>
            <person name="Godfrey J."/>
            <person name="Miner T."/>
            <person name="Herter B."/>
            <person name="Appelbaum E."/>
            <person name="Cordes M."/>
            <person name="Lek S."/>
            <person name="Wollam A."/>
            <person name="Pepin K.H."/>
            <person name="Palsikar V.B."/>
            <person name="Mitreva M."/>
            <person name="Wilson R.K."/>
        </authorList>
    </citation>
    <scope>NUCLEOTIDE SEQUENCE [LARGE SCALE GENOMIC DNA]</scope>
    <source>
        <strain evidence="2 3">F0184</strain>
    </source>
</reference>
<dbReference type="HOGENOM" id="CLU_3065833_0_0_11"/>
<accession>U7V255</accession>
<gene>
    <name evidence="2" type="ORF">HMPREF0742_02069</name>
</gene>
<dbReference type="Proteomes" id="UP000017174">
    <property type="component" value="Unassembled WGS sequence"/>
</dbReference>
<dbReference type="EMBL" id="AXZG01000055">
    <property type="protein sequence ID" value="ERT65224.1"/>
    <property type="molecule type" value="Genomic_DNA"/>
</dbReference>
<feature type="compositionally biased region" description="Polar residues" evidence="1">
    <location>
        <begin position="43"/>
        <end position="53"/>
    </location>
</feature>
<dbReference type="AlphaFoldDB" id="U7V255"/>
<proteinExistence type="predicted"/>
<sequence>MPTHKIHGGVLTAWGRIGAPRFTLLRSLFPLRQGRAQREHSCELSQIPRQHAR</sequence>
<evidence type="ECO:0000313" key="3">
    <source>
        <dbReference type="Proteomes" id="UP000017174"/>
    </source>
</evidence>
<evidence type="ECO:0000256" key="1">
    <source>
        <dbReference type="SAM" id="MobiDB-lite"/>
    </source>
</evidence>
<evidence type="ECO:0000313" key="2">
    <source>
        <dbReference type="EMBL" id="ERT65224.1"/>
    </source>
</evidence>
<comment type="caution">
    <text evidence="2">The sequence shown here is derived from an EMBL/GenBank/DDBJ whole genome shotgun (WGS) entry which is preliminary data.</text>
</comment>
<feature type="region of interest" description="Disordered" evidence="1">
    <location>
        <begin position="34"/>
        <end position="53"/>
    </location>
</feature>
<protein>
    <submittedName>
        <fullName evidence="2">Uncharacterized protein</fullName>
    </submittedName>
</protein>
<name>U7V255_9MICC</name>
<organism evidence="2 3">
    <name type="scientific">Rothia aeria F0184</name>
    <dbReference type="NCBI Taxonomy" id="888019"/>
    <lineage>
        <taxon>Bacteria</taxon>
        <taxon>Bacillati</taxon>
        <taxon>Actinomycetota</taxon>
        <taxon>Actinomycetes</taxon>
        <taxon>Micrococcales</taxon>
        <taxon>Micrococcaceae</taxon>
        <taxon>Rothia</taxon>
    </lineage>
</organism>